<organism evidence="3 4">
    <name type="scientific">Sphaerobolus stellatus (strain SS14)</name>
    <dbReference type="NCBI Taxonomy" id="990650"/>
    <lineage>
        <taxon>Eukaryota</taxon>
        <taxon>Fungi</taxon>
        <taxon>Dikarya</taxon>
        <taxon>Basidiomycota</taxon>
        <taxon>Agaricomycotina</taxon>
        <taxon>Agaricomycetes</taxon>
        <taxon>Phallomycetidae</taxon>
        <taxon>Geastrales</taxon>
        <taxon>Sphaerobolaceae</taxon>
        <taxon>Sphaerobolus</taxon>
    </lineage>
</organism>
<feature type="region of interest" description="Disordered" evidence="2">
    <location>
        <begin position="486"/>
        <end position="586"/>
    </location>
</feature>
<evidence type="ECO:0000256" key="2">
    <source>
        <dbReference type="SAM" id="MobiDB-lite"/>
    </source>
</evidence>
<proteinExistence type="predicted"/>
<dbReference type="Pfam" id="PF08238">
    <property type="entry name" value="Sel1"/>
    <property type="match status" value="3"/>
</dbReference>
<gene>
    <name evidence="3" type="ORF">M422DRAFT_274313</name>
</gene>
<evidence type="ECO:0000256" key="1">
    <source>
        <dbReference type="ARBA" id="ARBA00022737"/>
    </source>
</evidence>
<keyword evidence="1" id="KW-0677">Repeat</keyword>
<dbReference type="OrthoDB" id="272077at2759"/>
<dbReference type="InterPro" id="IPR011990">
    <property type="entry name" value="TPR-like_helical_dom_sf"/>
</dbReference>
<dbReference type="Proteomes" id="UP000054279">
    <property type="component" value="Unassembled WGS sequence"/>
</dbReference>
<name>A0A0C9UHD7_SPHS4</name>
<dbReference type="PANTHER" id="PTHR46430:SF2">
    <property type="entry name" value="CHITIN SYNTHASE REGULATORY FACTOR 4"/>
    <property type="match status" value="1"/>
</dbReference>
<dbReference type="SUPFAM" id="SSF81901">
    <property type="entry name" value="HCP-like"/>
    <property type="match status" value="1"/>
</dbReference>
<feature type="non-terminal residue" evidence="3">
    <location>
        <position position="586"/>
    </location>
</feature>
<dbReference type="InterPro" id="IPR006597">
    <property type="entry name" value="Sel1-like"/>
</dbReference>
<evidence type="ECO:0000313" key="4">
    <source>
        <dbReference type="Proteomes" id="UP000054279"/>
    </source>
</evidence>
<dbReference type="SMART" id="SM00671">
    <property type="entry name" value="SEL1"/>
    <property type="match status" value="2"/>
</dbReference>
<dbReference type="AlphaFoldDB" id="A0A0C9UHD7"/>
<dbReference type="PANTHER" id="PTHR46430">
    <property type="entry name" value="PROTEIN SKT5-RELATED"/>
    <property type="match status" value="1"/>
</dbReference>
<accession>A0A0C9UHD7</accession>
<dbReference type="InterPro" id="IPR051726">
    <property type="entry name" value="Chitin_Synth_Reg"/>
</dbReference>
<protein>
    <submittedName>
        <fullName evidence="3">Uncharacterized protein</fullName>
    </submittedName>
</protein>
<keyword evidence="4" id="KW-1185">Reference proteome</keyword>
<feature type="compositionally biased region" description="Low complexity" evidence="2">
    <location>
        <begin position="499"/>
        <end position="511"/>
    </location>
</feature>
<dbReference type="Gene3D" id="1.25.40.10">
    <property type="entry name" value="Tetratricopeptide repeat domain"/>
    <property type="match status" value="1"/>
</dbReference>
<dbReference type="EMBL" id="KN837455">
    <property type="protein sequence ID" value="KIJ24821.1"/>
    <property type="molecule type" value="Genomic_DNA"/>
</dbReference>
<dbReference type="HOGENOM" id="CLU_033307_0_0_1"/>
<reference evidence="3 4" key="1">
    <citation type="submission" date="2014-06" db="EMBL/GenBank/DDBJ databases">
        <title>Evolutionary Origins and Diversification of the Mycorrhizal Mutualists.</title>
        <authorList>
            <consortium name="DOE Joint Genome Institute"/>
            <consortium name="Mycorrhizal Genomics Consortium"/>
            <person name="Kohler A."/>
            <person name="Kuo A."/>
            <person name="Nagy L.G."/>
            <person name="Floudas D."/>
            <person name="Copeland A."/>
            <person name="Barry K.W."/>
            <person name="Cichocki N."/>
            <person name="Veneault-Fourrey C."/>
            <person name="LaButti K."/>
            <person name="Lindquist E.A."/>
            <person name="Lipzen A."/>
            <person name="Lundell T."/>
            <person name="Morin E."/>
            <person name="Murat C."/>
            <person name="Riley R."/>
            <person name="Ohm R."/>
            <person name="Sun H."/>
            <person name="Tunlid A."/>
            <person name="Henrissat B."/>
            <person name="Grigoriev I.V."/>
            <person name="Hibbett D.S."/>
            <person name="Martin F."/>
        </authorList>
    </citation>
    <scope>NUCLEOTIDE SEQUENCE [LARGE SCALE GENOMIC DNA]</scope>
    <source>
        <strain evidence="3 4">SS14</strain>
    </source>
</reference>
<evidence type="ECO:0000313" key="3">
    <source>
        <dbReference type="EMBL" id="KIJ24821.1"/>
    </source>
</evidence>
<sequence>MRRVRTSRCNPSCSALPHIHPTPPHPCLPLKNLVPASTLPSSRASCRPSQPAKAPPALVLASAPAARVAGHHFPPKLISCFDTQIVFNRFSKHDFRDIVTAPSVRSRWGDGRPLHFQYTSSDECRSPVNYVYVCHAAECGTSVAFESRSYSPMSTVPRSTRRYRLLQDHRKYDILFFIERTHTPNDSVTDFPTREVAVAASTALTHILNVPPPHTTESIYLRRCSMQRGVPKRARGMGLGISWRRLGIARLLGQLGLSTSPEIPMQLLQEAAKRSSIELPHPTYIYGLGEFTAAKVEERYYVPLIPQGSSPTAEARKHLECAAYLGFAPAQYKLGHAYEYAAPPFPFDPLLSVQYYSYVFLASSILIKAHAHLVSHLNKCAFEKDEGLLATLADKAAKKGLHSAEFAIGYYAEVGIGQSKDLEAAKKWYTKAVKHGNTEASARLSALSQAAPNLPLAYGQAVAAGRVNNANHAPTAAEKVKMEALKGANSSEAPPAPVMPATLPPLNNAPPRHASTMPPAQAGRPPPPQQQGGPQQERPLRMRQGAAAASHPSQSGRVAGRPPGRRHETVQHVGGGVGSPAPLVQS</sequence>